<dbReference type="SUPFAM" id="SSF48452">
    <property type="entry name" value="TPR-like"/>
    <property type="match status" value="1"/>
</dbReference>
<reference evidence="7 8" key="1">
    <citation type="submission" date="2020-08" db="EMBL/GenBank/DDBJ databases">
        <title>Croceimicrobium hydrocarbonivorans gen. nov., sp. nov., a novel marine bacterium isolated from a bacterial consortium that degrades polyethylene terephthalate.</title>
        <authorList>
            <person name="Liu R."/>
        </authorList>
    </citation>
    <scope>NUCLEOTIDE SEQUENCE [LARGE SCALE GENOMIC DNA]</scope>
    <source>
        <strain evidence="7 8">A20-9</strain>
    </source>
</reference>
<dbReference type="InterPro" id="IPR051533">
    <property type="entry name" value="WaaL-like"/>
</dbReference>
<evidence type="ECO:0000256" key="2">
    <source>
        <dbReference type="ARBA" id="ARBA00022692"/>
    </source>
</evidence>
<feature type="transmembrane region" description="Helical" evidence="5">
    <location>
        <begin position="367"/>
        <end position="385"/>
    </location>
</feature>
<feature type="transmembrane region" description="Helical" evidence="5">
    <location>
        <begin position="164"/>
        <end position="183"/>
    </location>
</feature>
<dbReference type="Gene3D" id="1.25.40.10">
    <property type="entry name" value="Tetratricopeptide repeat domain"/>
    <property type="match status" value="1"/>
</dbReference>
<evidence type="ECO:0000256" key="5">
    <source>
        <dbReference type="SAM" id="Phobius"/>
    </source>
</evidence>
<name>A0A7H0VC35_9FLAO</name>
<keyword evidence="4 5" id="KW-0472">Membrane</keyword>
<feature type="transmembrane region" description="Helical" evidence="5">
    <location>
        <begin position="417"/>
        <end position="434"/>
    </location>
</feature>
<feature type="domain" description="O-antigen ligase-related" evidence="6">
    <location>
        <begin position="194"/>
        <end position="343"/>
    </location>
</feature>
<proteinExistence type="predicted"/>
<gene>
    <name evidence="7" type="ORF">H4K34_12975</name>
</gene>
<dbReference type="InterPro" id="IPR007016">
    <property type="entry name" value="O-antigen_ligase-rel_domated"/>
</dbReference>
<evidence type="ECO:0000256" key="1">
    <source>
        <dbReference type="ARBA" id="ARBA00004141"/>
    </source>
</evidence>
<evidence type="ECO:0000313" key="7">
    <source>
        <dbReference type="EMBL" id="QNR23283.1"/>
    </source>
</evidence>
<evidence type="ECO:0000259" key="6">
    <source>
        <dbReference type="Pfam" id="PF04932"/>
    </source>
</evidence>
<evidence type="ECO:0000313" key="8">
    <source>
        <dbReference type="Proteomes" id="UP000516305"/>
    </source>
</evidence>
<feature type="transmembrane region" description="Helical" evidence="5">
    <location>
        <begin position="90"/>
        <end position="108"/>
    </location>
</feature>
<dbReference type="AlphaFoldDB" id="A0A7H0VC35"/>
<feature type="transmembrane region" description="Helical" evidence="5">
    <location>
        <begin position="239"/>
        <end position="260"/>
    </location>
</feature>
<feature type="transmembrane region" description="Helical" evidence="5">
    <location>
        <begin position="64"/>
        <end position="84"/>
    </location>
</feature>
<evidence type="ECO:0000256" key="4">
    <source>
        <dbReference type="ARBA" id="ARBA00023136"/>
    </source>
</evidence>
<organism evidence="7 8">
    <name type="scientific">Croceimicrobium hydrocarbonivorans</name>
    <dbReference type="NCBI Taxonomy" id="2761580"/>
    <lineage>
        <taxon>Bacteria</taxon>
        <taxon>Pseudomonadati</taxon>
        <taxon>Bacteroidota</taxon>
        <taxon>Flavobacteriia</taxon>
        <taxon>Flavobacteriales</taxon>
        <taxon>Owenweeksiaceae</taxon>
        <taxon>Croceimicrobium</taxon>
    </lineage>
</organism>
<feature type="transmembrane region" description="Helical" evidence="5">
    <location>
        <begin position="337"/>
        <end position="355"/>
    </location>
</feature>
<dbReference type="PANTHER" id="PTHR37422:SF23">
    <property type="entry name" value="TEICHURONIC ACID BIOSYNTHESIS PROTEIN TUAE"/>
    <property type="match status" value="1"/>
</dbReference>
<sequence length="633" mass="71406">MAKSPNSNKAFSWLFWLLMLVLPLFRLKALQDETLVSRYLLLAVFAAGILVLDRKILKSSFPRLISILVLVFGFLQLVSLSWAYNPSESWGVAARVFAFSPYFFILYYQLKEAQFTWTDLLKGLLIFAMAAALPAAFYLLKAMGSGDFFDDIYQITGTFGHKNLLASALMLSFPFVLASWALLKGLWSRLAMVIALLMLIEMFVLRTRGVWLALFGAALFSAIVLQVKKPKGISIPRKWLFIFSGGAIVILVALFLSPQIKAGFTNSSNVQKRLVFWENSMDMIQEHPVTGVGAGNWKIIFPKYGLGKVDRETMQGITHIQRPHNDFLWLWAETGPLGLALYLGLFILGFLQLIRNLGAGLNKEMQIVNLAAFFGLAALAIFSFSDFPFERASHTFFFMLILAIAFASAPAGKQQGYLAYALIPMLALSLFVNYQRYQGESKMDAVMAANANRKPESLIAATQAAFDPQWYTLDNYANPLPYYSGKAYMFTDRLPQAKVDLDMARSYAPYNILVLEAFTQYYARQDQDDKALALADSILEISPLFESLLLMKAEIHLKHKDYPDALETLNLYPPTSNDTRYMQDLAQALRGSLETYPQHGRFAPMMEHLKQSGQLVNPVDYVRAYRRKRGLLN</sequence>
<dbReference type="GO" id="GO:0016874">
    <property type="term" value="F:ligase activity"/>
    <property type="evidence" value="ECO:0007669"/>
    <property type="project" value="UniProtKB-KW"/>
</dbReference>
<dbReference type="EMBL" id="CP060139">
    <property type="protein sequence ID" value="QNR23283.1"/>
    <property type="molecule type" value="Genomic_DNA"/>
</dbReference>
<dbReference type="Proteomes" id="UP000516305">
    <property type="component" value="Chromosome"/>
</dbReference>
<keyword evidence="3 5" id="KW-1133">Transmembrane helix</keyword>
<keyword evidence="8" id="KW-1185">Reference proteome</keyword>
<dbReference type="PANTHER" id="PTHR37422">
    <property type="entry name" value="TEICHURONIC ACID BIOSYNTHESIS PROTEIN TUAE"/>
    <property type="match status" value="1"/>
</dbReference>
<dbReference type="GO" id="GO:0016020">
    <property type="term" value="C:membrane"/>
    <property type="evidence" value="ECO:0007669"/>
    <property type="project" value="UniProtKB-SubCell"/>
</dbReference>
<accession>A0A7H0VC35</accession>
<comment type="subcellular location">
    <subcellularLocation>
        <location evidence="1">Membrane</location>
        <topology evidence="1">Multi-pass membrane protein</topology>
    </subcellularLocation>
</comment>
<keyword evidence="7" id="KW-0436">Ligase</keyword>
<dbReference type="InterPro" id="IPR011990">
    <property type="entry name" value="TPR-like_helical_dom_sf"/>
</dbReference>
<dbReference type="Pfam" id="PF04932">
    <property type="entry name" value="Wzy_C"/>
    <property type="match status" value="1"/>
</dbReference>
<dbReference type="RefSeq" id="WP_210757812.1">
    <property type="nucleotide sequence ID" value="NZ_CP060139.1"/>
</dbReference>
<dbReference type="KEGG" id="chyd:H4K34_12975"/>
<protein>
    <submittedName>
        <fullName evidence="7">O-antigen ligase family protein</fullName>
    </submittedName>
</protein>
<feature type="transmembrane region" description="Helical" evidence="5">
    <location>
        <begin position="36"/>
        <end position="52"/>
    </location>
</feature>
<feature type="transmembrane region" description="Helical" evidence="5">
    <location>
        <begin position="120"/>
        <end position="140"/>
    </location>
</feature>
<feature type="transmembrane region" description="Helical" evidence="5">
    <location>
        <begin position="391"/>
        <end position="410"/>
    </location>
</feature>
<keyword evidence="2 5" id="KW-0812">Transmembrane</keyword>
<evidence type="ECO:0000256" key="3">
    <source>
        <dbReference type="ARBA" id="ARBA00022989"/>
    </source>
</evidence>
<feature type="transmembrane region" description="Helical" evidence="5">
    <location>
        <begin position="211"/>
        <end position="227"/>
    </location>
</feature>
<feature type="transmembrane region" description="Helical" evidence="5">
    <location>
        <begin position="190"/>
        <end position="205"/>
    </location>
</feature>